<dbReference type="STRING" id="123214.PERMA_1207"/>
<dbReference type="KEGG" id="pmx:PERMA_1207"/>
<dbReference type="InterPro" id="IPR014722">
    <property type="entry name" value="Rib_uL2_dom2"/>
</dbReference>
<dbReference type="RefSeq" id="WP_012676362.1">
    <property type="nucleotide sequence ID" value="NC_012440.1"/>
</dbReference>
<dbReference type="PaxDb" id="123214-PERMA_1207"/>
<dbReference type="GO" id="GO:0019843">
    <property type="term" value="F:rRNA binding"/>
    <property type="evidence" value="ECO:0007669"/>
    <property type="project" value="UniProtKB-UniRule"/>
</dbReference>
<organism evidence="8 9">
    <name type="scientific">Persephonella marina (strain DSM 14350 / EX-H1)</name>
    <dbReference type="NCBI Taxonomy" id="123214"/>
    <lineage>
        <taxon>Bacteria</taxon>
        <taxon>Pseudomonadati</taxon>
        <taxon>Aquificota</taxon>
        <taxon>Aquificia</taxon>
        <taxon>Aquificales</taxon>
        <taxon>Hydrogenothermaceae</taxon>
        <taxon>Persephonella</taxon>
    </lineage>
</organism>
<comment type="function">
    <text evidence="5">One of the proteins that surrounds the polypeptide exit tunnel on the outside of the subunit.</text>
</comment>
<evidence type="ECO:0000256" key="6">
    <source>
        <dbReference type="RuleBase" id="RU003477"/>
    </source>
</evidence>
<dbReference type="NCBIfam" id="TIGR01079">
    <property type="entry name" value="rplX_bact"/>
    <property type="match status" value="1"/>
</dbReference>
<dbReference type="HAMAP" id="MF_01326_B">
    <property type="entry name" value="Ribosomal_uL24_B"/>
    <property type="match status" value="1"/>
</dbReference>
<dbReference type="PANTHER" id="PTHR12903">
    <property type="entry name" value="MITOCHONDRIAL RIBOSOMAL PROTEIN L24"/>
    <property type="match status" value="1"/>
</dbReference>
<dbReference type="InterPro" id="IPR041988">
    <property type="entry name" value="Ribosomal_uL24_KOW"/>
</dbReference>
<keyword evidence="3 5" id="KW-0687">Ribonucleoprotein</keyword>
<keyword evidence="5" id="KW-0699">rRNA-binding</keyword>
<accession>C0QQN4</accession>
<feature type="domain" description="KOW" evidence="7">
    <location>
        <begin position="5"/>
        <end position="32"/>
    </location>
</feature>
<dbReference type="InterPro" id="IPR008991">
    <property type="entry name" value="Translation_prot_SH3-like_sf"/>
</dbReference>
<dbReference type="InterPro" id="IPR057264">
    <property type="entry name" value="Ribosomal_uL24_C"/>
</dbReference>
<reference evidence="8 9" key="1">
    <citation type="journal article" date="2009" name="J. Bacteriol.">
        <title>Complete and draft genome sequences of six members of the Aquificales.</title>
        <authorList>
            <person name="Reysenbach A.L."/>
            <person name="Hamamura N."/>
            <person name="Podar M."/>
            <person name="Griffiths E."/>
            <person name="Ferreira S."/>
            <person name="Hochstein R."/>
            <person name="Heidelberg J."/>
            <person name="Johnson J."/>
            <person name="Mead D."/>
            <person name="Pohorille A."/>
            <person name="Sarmiento M."/>
            <person name="Schweighofer K."/>
            <person name="Seshadri R."/>
            <person name="Voytek M.A."/>
        </authorList>
    </citation>
    <scope>NUCLEOTIDE SEQUENCE [LARGE SCALE GENOMIC DNA]</scope>
    <source>
        <strain evidence="9">DSM 14350 / EX-H1</strain>
    </source>
</reference>
<sequence>MVKTKLKKGDTVIVIAGKEKGKIGKIKQILRDENPNKIRVIVEGVNVGKKHVKHIEGIREGGIFEIERPIHISNVAYYDESKGEKVKIGIRIREEGNKVIKERYNKKTGETIDIIYEKEKK</sequence>
<evidence type="ECO:0000256" key="2">
    <source>
        <dbReference type="ARBA" id="ARBA00022980"/>
    </source>
</evidence>
<dbReference type="GO" id="GO:0006412">
    <property type="term" value="P:translation"/>
    <property type="evidence" value="ECO:0007669"/>
    <property type="project" value="UniProtKB-UniRule"/>
</dbReference>
<evidence type="ECO:0000259" key="7">
    <source>
        <dbReference type="SMART" id="SM00739"/>
    </source>
</evidence>
<comment type="function">
    <text evidence="5">One of two assembly initiator proteins, it binds directly to the 5'-end of the 23S rRNA, where it nucleates assembly of the 50S subunit.</text>
</comment>
<keyword evidence="5" id="KW-0694">RNA-binding</keyword>
<dbReference type="InterPro" id="IPR005825">
    <property type="entry name" value="Ribosomal_uL24_CS"/>
</dbReference>
<gene>
    <name evidence="5 8" type="primary">rplX</name>
    <name evidence="8" type="ordered locus">PERMA_1207</name>
</gene>
<dbReference type="GO" id="GO:0005840">
    <property type="term" value="C:ribosome"/>
    <property type="evidence" value="ECO:0007669"/>
    <property type="project" value="UniProtKB-KW"/>
</dbReference>
<dbReference type="SMART" id="SM00739">
    <property type="entry name" value="KOW"/>
    <property type="match status" value="1"/>
</dbReference>
<evidence type="ECO:0000313" key="8">
    <source>
        <dbReference type="EMBL" id="ACO04124.1"/>
    </source>
</evidence>
<dbReference type="Pfam" id="PF00467">
    <property type="entry name" value="KOW"/>
    <property type="match status" value="1"/>
</dbReference>
<keyword evidence="2 5" id="KW-0689">Ribosomal protein</keyword>
<dbReference type="EMBL" id="CP001230">
    <property type="protein sequence ID" value="ACO04124.1"/>
    <property type="molecule type" value="Genomic_DNA"/>
</dbReference>
<comment type="similarity">
    <text evidence="1 5 6">Belongs to the universal ribosomal protein uL24 family.</text>
</comment>
<dbReference type="HOGENOM" id="CLU_093315_2_0_0"/>
<dbReference type="eggNOG" id="COG0198">
    <property type="taxonomic scope" value="Bacteria"/>
</dbReference>
<protein>
    <recommendedName>
        <fullName evidence="4 5">Large ribosomal subunit protein uL24</fullName>
    </recommendedName>
</protein>
<dbReference type="AlphaFoldDB" id="C0QQN4"/>
<dbReference type="InterPro" id="IPR005824">
    <property type="entry name" value="KOW"/>
</dbReference>
<name>C0QQN4_PERMH</name>
<evidence type="ECO:0000256" key="1">
    <source>
        <dbReference type="ARBA" id="ARBA00010618"/>
    </source>
</evidence>
<dbReference type="Proteomes" id="UP000001366">
    <property type="component" value="Chromosome"/>
</dbReference>
<dbReference type="GO" id="GO:0003735">
    <property type="term" value="F:structural constituent of ribosome"/>
    <property type="evidence" value="ECO:0007669"/>
    <property type="project" value="InterPro"/>
</dbReference>
<dbReference type="SUPFAM" id="SSF50104">
    <property type="entry name" value="Translation proteins SH3-like domain"/>
    <property type="match status" value="1"/>
</dbReference>
<evidence type="ECO:0000256" key="4">
    <source>
        <dbReference type="ARBA" id="ARBA00035206"/>
    </source>
</evidence>
<evidence type="ECO:0000313" key="9">
    <source>
        <dbReference type="Proteomes" id="UP000001366"/>
    </source>
</evidence>
<dbReference type="Pfam" id="PF17136">
    <property type="entry name" value="ribosomal_L24"/>
    <property type="match status" value="1"/>
</dbReference>
<dbReference type="Gene3D" id="2.30.30.30">
    <property type="match status" value="1"/>
</dbReference>
<keyword evidence="9" id="KW-1185">Reference proteome</keyword>
<dbReference type="PROSITE" id="PS01108">
    <property type="entry name" value="RIBOSOMAL_L24"/>
    <property type="match status" value="1"/>
</dbReference>
<comment type="subunit">
    <text evidence="5">Part of the 50S ribosomal subunit.</text>
</comment>
<dbReference type="GO" id="GO:1990904">
    <property type="term" value="C:ribonucleoprotein complex"/>
    <property type="evidence" value="ECO:0007669"/>
    <property type="project" value="UniProtKB-KW"/>
</dbReference>
<dbReference type="OrthoDB" id="9807419at2"/>
<dbReference type="InterPro" id="IPR003256">
    <property type="entry name" value="Ribosomal_uL24"/>
</dbReference>
<evidence type="ECO:0000256" key="3">
    <source>
        <dbReference type="ARBA" id="ARBA00023274"/>
    </source>
</evidence>
<evidence type="ECO:0000256" key="5">
    <source>
        <dbReference type="HAMAP-Rule" id="MF_01326"/>
    </source>
</evidence>
<proteinExistence type="inferred from homology"/>
<dbReference type="CDD" id="cd06089">
    <property type="entry name" value="KOW_RPL26"/>
    <property type="match status" value="1"/>
</dbReference>